<dbReference type="GO" id="GO:0009231">
    <property type="term" value="P:riboflavin biosynthetic process"/>
    <property type="evidence" value="ECO:0007669"/>
    <property type="project" value="InterPro"/>
</dbReference>
<dbReference type="EC" id="2.7.1.26" evidence="15"/>
<dbReference type="FunFam" id="3.40.50.620:FF:000021">
    <property type="entry name" value="Riboflavin biosynthesis protein"/>
    <property type="match status" value="1"/>
</dbReference>
<feature type="domain" description="Riboflavin kinase" evidence="16">
    <location>
        <begin position="183"/>
        <end position="306"/>
    </location>
</feature>
<dbReference type="InterPro" id="IPR015864">
    <property type="entry name" value="FAD_synthase"/>
</dbReference>
<dbReference type="PIRSF" id="PIRSF004491">
    <property type="entry name" value="FAD_Synth"/>
    <property type="match status" value="1"/>
</dbReference>
<dbReference type="InterPro" id="IPR014729">
    <property type="entry name" value="Rossmann-like_a/b/a_fold"/>
</dbReference>
<dbReference type="GO" id="GO:0005524">
    <property type="term" value="F:ATP binding"/>
    <property type="evidence" value="ECO:0007669"/>
    <property type="project" value="UniProtKB-UniRule"/>
</dbReference>
<keyword evidence="9 15" id="KW-0418">Kinase</keyword>
<evidence type="ECO:0000256" key="13">
    <source>
        <dbReference type="ARBA" id="ARBA00047880"/>
    </source>
</evidence>
<evidence type="ECO:0000256" key="3">
    <source>
        <dbReference type="ARBA" id="ARBA00005201"/>
    </source>
</evidence>
<keyword evidence="4 15" id="KW-0285">Flavoprotein</keyword>
<dbReference type="NCBIfam" id="TIGR00083">
    <property type="entry name" value="ribF"/>
    <property type="match status" value="1"/>
</dbReference>
<dbReference type="CDD" id="cd02064">
    <property type="entry name" value="FAD_synthetase_N"/>
    <property type="match status" value="1"/>
</dbReference>
<sequence length="313" mass="35219">MELIRGVHNLRPHHRGCVATIGNFDGIHLGHRAIIRQLGAKAKELGIPSTVMVFEPQPREFFAPEDAPARLMTFREKVEVLAELGVDRTLCVKFDKRFCSQSAREFCDNILIQGMGIRHLVVGDDFRFGNDRAGDFRFLQRMGAEHGFSVDHTHTFEWHGERVSSTRVRECLERSDFDSASVMLCRSFFMSGRVIHGQKLGRTIGVPTANFLPKRVRTPVSGVFAVEVRGLGQVQQGVANLGTRPTLGGEHVGLEVHLLNFQGDLYGKHLRVMFRHKIRDEKKFDGLDALTAAIQQDIETAKQFFAKQKSKGN</sequence>
<keyword evidence="12" id="KW-0511">Multifunctional enzyme</keyword>
<dbReference type="NCBIfam" id="NF004163">
    <property type="entry name" value="PRK05627.1-6"/>
    <property type="match status" value="1"/>
</dbReference>
<evidence type="ECO:0000256" key="7">
    <source>
        <dbReference type="ARBA" id="ARBA00022695"/>
    </source>
</evidence>
<organism evidence="17 18">
    <name type="scientific">Ketobacter alkanivorans</name>
    <dbReference type="NCBI Taxonomy" id="1917421"/>
    <lineage>
        <taxon>Bacteria</taxon>
        <taxon>Pseudomonadati</taxon>
        <taxon>Pseudomonadota</taxon>
        <taxon>Gammaproteobacteria</taxon>
        <taxon>Pseudomonadales</taxon>
        <taxon>Ketobacteraceae</taxon>
        <taxon>Ketobacter</taxon>
    </lineage>
</organism>
<dbReference type="NCBIfam" id="NF004160">
    <property type="entry name" value="PRK05627.1-3"/>
    <property type="match status" value="1"/>
</dbReference>
<comment type="pathway">
    <text evidence="3 15">Cofactor biosynthesis; FMN biosynthesis; FMN from riboflavin (ATP route): step 1/1.</text>
</comment>
<dbReference type="InterPro" id="IPR023468">
    <property type="entry name" value="Riboflavin_kinase"/>
</dbReference>
<evidence type="ECO:0000256" key="9">
    <source>
        <dbReference type="ARBA" id="ARBA00022777"/>
    </source>
</evidence>
<dbReference type="PANTHER" id="PTHR22749">
    <property type="entry name" value="RIBOFLAVIN KINASE/FMN ADENYLYLTRANSFERASE"/>
    <property type="match status" value="1"/>
</dbReference>
<keyword evidence="10 15" id="KW-0274">FAD</keyword>
<dbReference type="SUPFAM" id="SSF52374">
    <property type="entry name" value="Nucleotidylyl transferase"/>
    <property type="match status" value="1"/>
</dbReference>
<dbReference type="Pfam" id="PF01687">
    <property type="entry name" value="Flavokinase"/>
    <property type="match status" value="1"/>
</dbReference>
<dbReference type="AlphaFoldDB" id="A0A2K9LIA3"/>
<evidence type="ECO:0000259" key="16">
    <source>
        <dbReference type="SMART" id="SM00904"/>
    </source>
</evidence>
<evidence type="ECO:0000256" key="2">
    <source>
        <dbReference type="ARBA" id="ARBA00004726"/>
    </source>
</evidence>
<dbReference type="InterPro" id="IPR015865">
    <property type="entry name" value="Riboflavin_kinase_bac/euk"/>
</dbReference>
<comment type="pathway">
    <text evidence="2 15">Cofactor biosynthesis; FAD biosynthesis; FAD from FMN: step 1/1.</text>
</comment>
<comment type="function">
    <text evidence="1">Catalyzes the phosphorylation of riboflavin to FMN followed by the adenylation of FMN to FAD.</text>
</comment>
<keyword evidence="5 15" id="KW-0288">FMN</keyword>
<keyword evidence="11 15" id="KW-0067">ATP-binding</keyword>
<protein>
    <recommendedName>
        <fullName evidence="15">Riboflavin biosynthesis protein</fullName>
    </recommendedName>
    <domain>
        <recommendedName>
            <fullName evidence="15">Riboflavin kinase</fullName>
            <ecNumber evidence="15">2.7.1.26</ecNumber>
        </recommendedName>
        <alternativeName>
            <fullName evidence="15">Flavokinase</fullName>
        </alternativeName>
    </domain>
    <domain>
        <recommendedName>
            <fullName evidence="15">FMN adenylyltransferase</fullName>
            <ecNumber evidence="15">2.7.7.2</ecNumber>
        </recommendedName>
        <alternativeName>
            <fullName evidence="15">FAD pyrophosphorylase</fullName>
        </alternativeName>
        <alternativeName>
            <fullName evidence="15">FAD synthase</fullName>
        </alternativeName>
    </domain>
</protein>
<dbReference type="GO" id="GO:0009398">
    <property type="term" value="P:FMN biosynthetic process"/>
    <property type="evidence" value="ECO:0007669"/>
    <property type="project" value="UniProtKB-UniRule"/>
</dbReference>
<keyword evidence="7 15" id="KW-0548">Nucleotidyltransferase</keyword>
<dbReference type="NCBIfam" id="NF004162">
    <property type="entry name" value="PRK05627.1-5"/>
    <property type="match status" value="1"/>
</dbReference>
<dbReference type="GO" id="GO:0006747">
    <property type="term" value="P:FAD biosynthetic process"/>
    <property type="evidence" value="ECO:0007669"/>
    <property type="project" value="UniProtKB-UniRule"/>
</dbReference>
<evidence type="ECO:0000256" key="11">
    <source>
        <dbReference type="ARBA" id="ARBA00022840"/>
    </source>
</evidence>
<evidence type="ECO:0000256" key="5">
    <source>
        <dbReference type="ARBA" id="ARBA00022643"/>
    </source>
</evidence>
<dbReference type="PANTHER" id="PTHR22749:SF6">
    <property type="entry name" value="RIBOFLAVIN KINASE"/>
    <property type="match status" value="1"/>
</dbReference>
<dbReference type="GO" id="GO:0008531">
    <property type="term" value="F:riboflavin kinase activity"/>
    <property type="evidence" value="ECO:0007669"/>
    <property type="project" value="UniProtKB-UniRule"/>
</dbReference>
<dbReference type="GO" id="GO:0003919">
    <property type="term" value="F:FMN adenylyltransferase activity"/>
    <property type="evidence" value="ECO:0007669"/>
    <property type="project" value="UniProtKB-UniRule"/>
</dbReference>
<evidence type="ECO:0000256" key="14">
    <source>
        <dbReference type="ARBA" id="ARBA00049494"/>
    </source>
</evidence>
<dbReference type="EC" id="2.7.7.2" evidence="15"/>
<accession>A0A2K9LIA3</accession>
<evidence type="ECO:0000256" key="1">
    <source>
        <dbReference type="ARBA" id="ARBA00002121"/>
    </source>
</evidence>
<dbReference type="SMART" id="SM00904">
    <property type="entry name" value="Flavokinase"/>
    <property type="match status" value="1"/>
</dbReference>
<name>A0A2K9LIA3_9GAMM</name>
<evidence type="ECO:0000313" key="17">
    <source>
        <dbReference type="EMBL" id="AUM11970.1"/>
    </source>
</evidence>
<keyword evidence="18" id="KW-1185">Reference proteome</keyword>
<comment type="catalytic activity">
    <reaction evidence="14 15">
        <text>FMN + ATP + H(+) = FAD + diphosphate</text>
        <dbReference type="Rhea" id="RHEA:17237"/>
        <dbReference type="ChEBI" id="CHEBI:15378"/>
        <dbReference type="ChEBI" id="CHEBI:30616"/>
        <dbReference type="ChEBI" id="CHEBI:33019"/>
        <dbReference type="ChEBI" id="CHEBI:57692"/>
        <dbReference type="ChEBI" id="CHEBI:58210"/>
        <dbReference type="EC" id="2.7.7.2"/>
    </reaction>
</comment>
<dbReference type="Proteomes" id="UP000235116">
    <property type="component" value="Chromosome"/>
</dbReference>
<dbReference type="Pfam" id="PF06574">
    <property type="entry name" value="FAD_syn"/>
    <property type="match status" value="1"/>
</dbReference>
<dbReference type="InterPro" id="IPR002606">
    <property type="entry name" value="Riboflavin_kinase_bac"/>
</dbReference>
<comment type="catalytic activity">
    <reaction evidence="13 15">
        <text>riboflavin + ATP = FMN + ADP + H(+)</text>
        <dbReference type="Rhea" id="RHEA:14357"/>
        <dbReference type="ChEBI" id="CHEBI:15378"/>
        <dbReference type="ChEBI" id="CHEBI:30616"/>
        <dbReference type="ChEBI" id="CHEBI:57986"/>
        <dbReference type="ChEBI" id="CHEBI:58210"/>
        <dbReference type="ChEBI" id="CHEBI:456216"/>
        <dbReference type="EC" id="2.7.1.26"/>
    </reaction>
</comment>
<evidence type="ECO:0000313" key="18">
    <source>
        <dbReference type="Proteomes" id="UP000235116"/>
    </source>
</evidence>
<evidence type="ECO:0000256" key="4">
    <source>
        <dbReference type="ARBA" id="ARBA00022630"/>
    </source>
</evidence>
<evidence type="ECO:0000256" key="6">
    <source>
        <dbReference type="ARBA" id="ARBA00022679"/>
    </source>
</evidence>
<dbReference type="KEGG" id="kak:Kalk_05825"/>
<keyword evidence="8 15" id="KW-0547">Nucleotide-binding</keyword>
<proteinExistence type="inferred from homology"/>
<evidence type="ECO:0000256" key="10">
    <source>
        <dbReference type="ARBA" id="ARBA00022827"/>
    </source>
</evidence>
<reference evidence="18" key="1">
    <citation type="submission" date="2017-08" db="EMBL/GenBank/DDBJ databases">
        <title>Direct submision.</title>
        <authorList>
            <person name="Kim S.-J."/>
            <person name="Rhee S.-K."/>
        </authorList>
    </citation>
    <scope>NUCLEOTIDE SEQUENCE [LARGE SCALE GENOMIC DNA]</scope>
    <source>
        <strain evidence="18">GI5</strain>
    </source>
</reference>
<dbReference type="Gene3D" id="2.40.30.30">
    <property type="entry name" value="Riboflavin kinase-like"/>
    <property type="match status" value="1"/>
</dbReference>
<dbReference type="OrthoDB" id="9803667at2"/>
<dbReference type="EMBL" id="CP022684">
    <property type="protein sequence ID" value="AUM11970.1"/>
    <property type="molecule type" value="Genomic_DNA"/>
</dbReference>
<dbReference type="UniPathway" id="UPA00276">
    <property type="reaction ID" value="UER00406"/>
</dbReference>
<keyword evidence="6 15" id="KW-0808">Transferase</keyword>
<evidence type="ECO:0000256" key="15">
    <source>
        <dbReference type="PIRNR" id="PIRNR004491"/>
    </source>
</evidence>
<gene>
    <name evidence="17" type="primary">ribF</name>
    <name evidence="17" type="ORF">Kalk_05825</name>
</gene>
<dbReference type="Gene3D" id="3.40.50.620">
    <property type="entry name" value="HUPs"/>
    <property type="match status" value="1"/>
</dbReference>
<dbReference type="RefSeq" id="WP_101893307.1">
    <property type="nucleotide sequence ID" value="NZ_CP022684.1"/>
</dbReference>
<comment type="similarity">
    <text evidence="15">Belongs to the ribF family.</text>
</comment>
<dbReference type="NCBIfam" id="NF004159">
    <property type="entry name" value="PRK05627.1-2"/>
    <property type="match status" value="1"/>
</dbReference>
<evidence type="ECO:0000256" key="8">
    <source>
        <dbReference type="ARBA" id="ARBA00022741"/>
    </source>
</evidence>
<evidence type="ECO:0000256" key="12">
    <source>
        <dbReference type="ARBA" id="ARBA00023268"/>
    </source>
</evidence>
<dbReference type="SUPFAM" id="SSF82114">
    <property type="entry name" value="Riboflavin kinase-like"/>
    <property type="match status" value="1"/>
</dbReference>
<dbReference type="UniPathway" id="UPA00277">
    <property type="reaction ID" value="UER00407"/>
</dbReference>
<dbReference type="InterPro" id="IPR023465">
    <property type="entry name" value="Riboflavin_kinase_dom_sf"/>
</dbReference>